<gene>
    <name evidence="1" type="ORF">ABH943_008314</name>
</gene>
<proteinExistence type="predicted"/>
<keyword evidence="2" id="KW-1185">Reference proteome</keyword>
<reference evidence="1 2" key="2">
    <citation type="submission" date="2024-11" db="EMBL/GenBank/DDBJ databases">
        <title>Using genomics to understand microbial adaptation to soil warming.</title>
        <authorList>
            <person name="Deangelis K.M. PhD."/>
        </authorList>
    </citation>
    <scope>NUCLEOTIDE SEQUENCE [LARGE SCALE GENOMIC DNA]</scope>
    <source>
        <strain evidence="1 2">GAS97</strain>
    </source>
</reference>
<comment type="caution">
    <text evidence="1">The sequence shown here is derived from an EMBL/GenBank/DDBJ whole genome shotgun (WGS) entry which is preliminary data.</text>
</comment>
<accession>A0ABW8N0K8</accession>
<dbReference type="Proteomes" id="UP001620514">
    <property type="component" value="Unassembled WGS sequence"/>
</dbReference>
<name>A0ABW8N0K8_9BURK</name>
<sequence>MDLHFYLRLAVPFYFLHNVVLLIPNTLQTASRSPLQEASATRIPSTSMWRSRSHSISASSCAPERALKDLDEAATLTHACQLLLDTSVPDAGLRTMFEKIPRDALTQVKGLRP</sequence>
<reference evidence="1 2" key="1">
    <citation type="submission" date="2024-10" db="EMBL/GenBank/DDBJ databases">
        <authorList>
            <person name="Deangelis K."/>
            <person name="Huntemann M."/>
            <person name="Clum A."/>
            <person name="Wang J."/>
            <person name="Palaniappan K."/>
            <person name="Ritter S."/>
            <person name="Chen I.-M."/>
            <person name="Stamatis D."/>
            <person name="Reddy T."/>
            <person name="O'Malley R."/>
            <person name="Daum C."/>
            <person name="Ng V."/>
            <person name="Ivanova N."/>
            <person name="Kyrpides N."/>
            <person name="Woyke T."/>
        </authorList>
    </citation>
    <scope>NUCLEOTIDE SEQUENCE [LARGE SCALE GENOMIC DNA]</scope>
    <source>
        <strain evidence="1 2">GAS97</strain>
    </source>
</reference>
<protein>
    <submittedName>
        <fullName evidence="1">Uncharacterized protein</fullName>
    </submittedName>
</protein>
<organism evidence="1 2">
    <name type="scientific">Caballeronia udeis</name>
    <dbReference type="NCBI Taxonomy" id="1232866"/>
    <lineage>
        <taxon>Bacteria</taxon>
        <taxon>Pseudomonadati</taxon>
        <taxon>Pseudomonadota</taxon>
        <taxon>Betaproteobacteria</taxon>
        <taxon>Burkholderiales</taxon>
        <taxon>Burkholderiaceae</taxon>
        <taxon>Caballeronia</taxon>
    </lineage>
</organism>
<evidence type="ECO:0000313" key="1">
    <source>
        <dbReference type="EMBL" id="MFK4448270.1"/>
    </source>
</evidence>
<dbReference type="EMBL" id="JBIYDN010000047">
    <property type="protein sequence ID" value="MFK4448270.1"/>
    <property type="molecule type" value="Genomic_DNA"/>
</dbReference>
<evidence type="ECO:0000313" key="2">
    <source>
        <dbReference type="Proteomes" id="UP001620514"/>
    </source>
</evidence>